<proteinExistence type="predicted"/>
<evidence type="ECO:0000313" key="3">
    <source>
        <dbReference type="EMBL" id="MDP9823078.1"/>
    </source>
</evidence>
<dbReference type="EMBL" id="JAUSQM010000001">
    <property type="protein sequence ID" value="MDP9823078.1"/>
    <property type="molecule type" value="Genomic_DNA"/>
</dbReference>
<dbReference type="InterPro" id="IPR013783">
    <property type="entry name" value="Ig-like_fold"/>
</dbReference>
<keyword evidence="1" id="KW-0732">Signal</keyword>
<feature type="signal peptide" evidence="1">
    <location>
        <begin position="1"/>
        <end position="29"/>
    </location>
</feature>
<name>A0ABT9NRP6_9ACTN</name>
<dbReference type="InterPro" id="IPR032109">
    <property type="entry name" value="Big_3_5"/>
</dbReference>
<dbReference type="RefSeq" id="WP_068124147.1">
    <property type="nucleotide sequence ID" value="NZ_CCXJ01000692.1"/>
</dbReference>
<feature type="domain" description="Bacterial Ig-like" evidence="2">
    <location>
        <begin position="197"/>
        <end position="282"/>
    </location>
</feature>
<dbReference type="Gene3D" id="2.60.40.10">
    <property type="entry name" value="Immunoglobulins"/>
    <property type="match status" value="1"/>
</dbReference>
<dbReference type="Proteomes" id="UP001240447">
    <property type="component" value="Unassembled WGS sequence"/>
</dbReference>
<reference evidence="3 4" key="1">
    <citation type="submission" date="2023-07" db="EMBL/GenBank/DDBJ databases">
        <title>Sequencing the genomes of 1000 actinobacteria strains.</title>
        <authorList>
            <person name="Klenk H.-P."/>
        </authorList>
    </citation>
    <scope>NUCLEOTIDE SEQUENCE [LARGE SCALE GENOMIC DNA]</scope>
    <source>
        <strain evidence="3 4">GD13</strain>
    </source>
</reference>
<evidence type="ECO:0000256" key="1">
    <source>
        <dbReference type="SAM" id="SignalP"/>
    </source>
</evidence>
<evidence type="ECO:0000313" key="4">
    <source>
        <dbReference type="Proteomes" id="UP001240447"/>
    </source>
</evidence>
<keyword evidence="4" id="KW-1185">Reference proteome</keyword>
<sequence>MNSTRSRRVRVGGTLVALVAGLLAGPALAVSPAVAEETAVPTVSVSKTAFLPDETAAITVTGTGFDPELAKGAHPPLAGRPSGVYIAFGRFSDDWAPSSGSPRSSRPAADVNWAVLAENLFLIGGAANGGIVLTPEGGFEATLTVSKDSADAAAKDLAGGNYGIYTYPGGGATQPLYETYTPITFGTTAEPAASTITLAAGPAAYGRAATATATVTAEGGATPSGEVEVLQGAKVLGTATLDNGTAVVKLPARLRAGTHQLTARYAGDTGVAPSSTTATLRVAKAASRVVAKVAKKRVKVGKRVRLNIQVGSPVKGVRPTAGTVRVQMRGFAKVVKINKAGKARVVLPARKKAGNFKVVVTYRGAANFKAARTTAVQRVAR</sequence>
<evidence type="ECO:0000259" key="2">
    <source>
        <dbReference type="Pfam" id="PF16640"/>
    </source>
</evidence>
<protein>
    <recommendedName>
        <fullName evidence="2">Bacterial Ig-like domain-containing protein</fullName>
    </recommendedName>
</protein>
<comment type="caution">
    <text evidence="3">The sequence shown here is derived from an EMBL/GenBank/DDBJ whole genome shotgun (WGS) entry which is preliminary data.</text>
</comment>
<accession>A0ABT9NRP6</accession>
<gene>
    <name evidence="3" type="ORF">J2S59_002887</name>
</gene>
<dbReference type="Pfam" id="PF16640">
    <property type="entry name" value="Big_3_5"/>
    <property type="match status" value="1"/>
</dbReference>
<feature type="chain" id="PRO_5046903418" description="Bacterial Ig-like domain-containing protein" evidence="1">
    <location>
        <begin position="30"/>
        <end position="381"/>
    </location>
</feature>
<organism evidence="3 4">
    <name type="scientific">Nocardioides massiliensis</name>
    <dbReference type="NCBI Taxonomy" id="1325935"/>
    <lineage>
        <taxon>Bacteria</taxon>
        <taxon>Bacillati</taxon>
        <taxon>Actinomycetota</taxon>
        <taxon>Actinomycetes</taxon>
        <taxon>Propionibacteriales</taxon>
        <taxon>Nocardioidaceae</taxon>
        <taxon>Nocardioides</taxon>
    </lineage>
</organism>